<dbReference type="InterPro" id="IPR003772">
    <property type="entry name" value="YceD"/>
</dbReference>
<dbReference type="KEGG" id="ddu:GF1_10220"/>
<protein>
    <recommendedName>
        <fullName evidence="3">DUF177 domain-containing protein</fullName>
    </recommendedName>
</protein>
<sequence length="170" mass="18774">MKVPFAEIAEDGTKYDITDASWFPEQDLVRLAPVSATLLLVRKAAGRVEIQGHLETTVELQCDRCLKPYGLRIDTSIDLILECPDEEHWKLREVACSAEDLDTVVLREPIADLDDVLRQQLYLALPFKQLCATGCKGLCSRCGADLNQGPCGCDPGENLSPFAVLAKLKK</sequence>
<dbReference type="Pfam" id="PF02620">
    <property type="entry name" value="YceD"/>
    <property type="match status" value="1"/>
</dbReference>
<organism evidence="1 2">
    <name type="scientific">Desulfolithobacter dissulfuricans</name>
    <dbReference type="NCBI Taxonomy" id="2795293"/>
    <lineage>
        <taxon>Bacteria</taxon>
        <taxon>Pseudomonadati</taxon>
        <taxon>Thermodesulfobacteriota</taxon>
        <taxon>Desulfobulbia</taxon>
        <taxon>Desulfobulbales</taxon>
        <taxon>Desulfobulbaceae</taxon>
        <taxon>Desulfolithobacter</taxon>
    </lineage>
</organism>
<dbReference type="AlphaFoldDB" id="A0A915U960"/>
<dbReference type="Proteomes" id="UP001063350">
    <property type="component" value="Chromosome"/>
</dbReference>
<dbReference type="PANTHER" id="PTHR34374:SF1">
    <property type="entry name" value="LARGE RIBOSOMAL RNA SUBUNIT ACCUMULATION PROTEIN YCED HOMOLOG 1, CHLOROPLASTIC"/>
    <property type="match status" value="1"/>
</dbReference>
<name>A0A915U960_9BACT</name>
<reference evidence="1" key="1">
    <citation type="submission" date="2020-12" db="EMBL/GenBank/DDBJ databases">
        <title>Desulfobium dissulfuricans gen. nov., sp. nov., a novel mesophilic, sulfate-reducing bacterium isolated from a deep-sea hydrothermal vent.</title>
        <authorList>
            <person name="Hashimoto Y."/>
            <person name="Tame A."/>
            <person name="Sawayama S."/>
            <person name="Miyazaki J."/>
            <person name="Takai K."/>
            <person name="Nakagawa S."/>
        </authorList>
    </citation>
    <scope>NUCLEOTIDE SEQUENCE</scope>
    <source>
        <strain evidence="1">GF1</strain>
    </source>
</reference>
<dbReference type="EMBL" id="AP024233">
    <property type="protein sequence ID" value="BCO08646.1"/>
    <property type="molecule type" value="Genomic_DNA"/>
</dbReference>
<evidence type="ECO:0000313" key="1">
    <source>
        <dbReference type="EMBL" id="BCO08646.1"/>
    </source>
</evidence>
<dbReference type="RefSeq" id="WP_267928546.1">
    <property type="nucleotide sequence ID" value="NZ_AP024233.1"/>
</dbReference>
<gene>
    <name evidence="1" type="ORF">GF1_10220</name>
</gene>
<keyword evidence="2" id="KW-1185">Reference proteome</keyword>
<proteinExistence type="predicted"/>
<evidence type="ECO:0008006" key="3">
    <source>
        <dbReference type="Google" id="ProtNLM"/>
    </source>
</evidence>
<evidence type="ECO:0000313" key="2">
    <source>
        <dbReference type="Proteomes" id="UP001063350"/>
    </source>
</evidence>
<accession>A0A915U960</accession>
<dbReference type="PANTHER" id="PTHR34374">
    <property type="entry name" value="LARGE RIBOSOMAL RNA SUBUNIT ACCUMULATION PROTEIN YCED HOMOLOG 1, CHLOROPLASTIC"/>
    <property type="match status" value="1"/>
</dbReference>